<evidence type="ECO:0000313" key="5">
    <source>
        <dbReference type="EMBL" id="KAK6354803.1"/>
    </source>
</evidence>
<dbReference type="InterPro" id="IPR036770">
    <property type="entry name" value="Ankyrin_rpt-contain_sf"/>
</dbReference>
<dbReference type="EMBL" id="JAVHNQ010000002">
    <property type="protein sequence ID" value="KAK6354803.1"/>
    <property type="molecule type" value="Genomic_DNA"/>
</dbReference>
<sequence length="1809" mass="206230">MSSLETLPPLPAETASFLTYVAQNKDQSVRELIKPYLEYESKLRTLFAQNPSHSALADNTVGLVPIYTGDETNVRVQARNLEAESPELSSQYIMELDEKLRKKDGEPAIVGFDEFKKNFAVFSEGALHNLDWTGVVAAGSSVLTPILPVPEKDRQTKRALRDYYHERLAPTSDIDLFIYGTKDEEVAIKRMESIEATIRDNLLWETTSIRTKNTITIVSQYPNRHVQIVLRLYASISEILTGFDVNCACVAYDGKQVYANPRAVASWMLQCNDVDLTRRSPSYEHRLSKYRHRGFEVFYPGLTRQKIDPTIYERNINRLKGLAKLLVLERLPDADEREDYLENRRQERGRPEKPFQRYKKTLRGDLKAQGAEVAEWDITEEEQSNYHTISIPYGKPHNAKRSERLLYQKDMLLNAEWNKRAQKDRAAYLHRHPAFIGSVKDIIDDCCGYCPEAKTDEEKELQAEDDKFYVRGKISFLKDDPGRQEIGSFNPITEEDWTEMAYIGDDETLCKAIVAKDAEAVRKWIAEGHDVNRRDHTGRTPLHLAALTSTPEIVKILLDAGSKMVWRIVDGRTALHLAASRGNAEIVKLLLLKSQENEEIKDQREEKERAAKGADASTKAKTKDQDDEMDVDEAEEDEDVDMVSDEEGSVTARTNRTGASSFVDVNKKKNEEPESGALGNEEEEEDDILDLNLTDWDYHMSPLHYAIVNGHKEVVELLVSEFGADVMQPVKVAFDWQGVPRHALLTIHLIVNIPKREQREQMLRTLLALGASSAQADSSHVSAFMRIVQMGDLECLKILFEDDAASALAAAKHVKVGDTWNVTATNALSIAIRNIEADKAMLLLEKGVTPEITFDMFMKSQKQNDTYRGSRTYRNFLEAIQQPAELAIEAELPEVFKKCIELGIDPSGYTAGSHPPEDESPSSDYTYNSRYATYLDLVRRKIKAFQKTLKNLREEKSKPKLKEMIPIPEEFQEGTYDYWMAAQLVAGVNRGNRKINKAIEENKNTNTDDPKKLKEKEAKLEDLLKRFTDLKEWLVSKGAKTFKELQPDLWDKNPHKASLEDQTGDPEDKEEECPKPAEKPWEVKFVYTEAHKDPKTNDAYHELYRAAWNGDAETLKKYTTTAWDVDKTPLLIATHNQLQYSPFAIAVYRKHPTEFLDLILSIATAQYRPEEEKEKRYDPYQEDSDDYSSSDSEATDDELRVQQVDLTDGKLTIDNVATLGQEVKSKTNAAQIITQIFPFILDVPGVKDKRKLPHGSLIYQATRVGDIELVKYLKSTLEKLNGPTVKPHPHVLVDRYENSEANAAIQWGRIDLLREFMSRDGVGGLFFEKKDKDKKSDEEEDETVVKPKYYLGLSIHGKKRKDWAKAANPNATETTSDSNQQPIGLFAAHHGSLSLFEWLETDGPETALREYQQRLENSKDAEENIYLKTLRKTDSATIRRWMGVDNPMLLHAVVLNLQTDNKKKSDDEKLDWYERNLKYFLARNSSMLENNDNSEGLTPLLLAGSLLNKHAMKVLIDLGANLYAKTPTNNLNLLHIMFNGARNFNQRDCSRDPQDLEACLSLLPEDFKAAAFTQRAMGEDVLYTPFAYYLSRTRYSYSGTSRGEMTKLMLKYSKGVELGIRTSLGDLPVHTAVKLSRIEMLRYILAAAEPTPEIVLTENANGMTALELAENARYQNIVKTIPQVDYTHWGKWTYNDSPLYMQTRVDAQADAAKKDAEEHRALDQRCGVLEHDVAEVATWKLLSGAVAEAAEKNGEKGSRVLVSLREANETAQRLAKRQWKKKQERRRRYYHNWNLDADMTDIAYRWHRG</sequence>
<dbReference type="PROSITE" id="PS50088">
    <property type="entry name" value="ANK_REPEAT"/>
    <property type="match status" value="4"/>
</dbReference>
<organism evidence="5 6">
    <name type="scientific">Orbilia brochopaga</name>
    <dbReference type="NCBI Taxonomy" id="3140254"/>
    <lineage>
        <taxon>Eukaryota</taxon>
        <taxon>Fungi</taxon>
        <taxon>Dikarya</taxon>
        <taxon>Ascomycota</taxon>
        <taxon>Pezizomycotina</taxon>
        <taxon>Orbiliomycetes</taxon>
        <taxon>Orbiliales</taxon>
        <taxon>Orbiliaceae</taxon>
        <taxon>Orbilia</taxon>
    </lineage>
</organism>
<feature type="region of interest" description="Disordered" evidence="4">
    <location>
        <begin position="1170"/>
        <end position="1199"/>
    </location>
</feature>
<dbReference type="Gene3D" id="1.25.40.20">
    <property type="entry name" value="Ankyrin repeat-containing domain"/>
    <property type="match status" value="4"/>
</dbReference>
<feature type="compositionally biased region" description="Basic and acidic residues" evidence="4">
    <location>
        <begin position="1046"/>
        <end position="1059"/>
    </location>
</feature>
<feature type="compositionally biased region" description="Polar residues" evidence="4">
    <location>
        <begin position="651"/>
        <end position="660"/>
    </location>
</feature>
<feature type="region of interest" description="Disordered" evidence="4">
    <location>
        <begin position="598"/>
        <end position="685"/>
    </location>
</feature>
<feature type="compositionally biased region" description="Basic and acidic residues" evidence="4">
    <location>
        <begin position="1170"/>
        <end position="1179"/>
    </location>
</feature>
<gene>
    <name evidence="5" type="ORF">TWF696_003936</name>
</gene>
<evidence type="ECO:0000313" key="6">
    <source>
        <dbReference type="Proteomes" id="UP001375240"/>
    </source>
</evidence>
<keyword evidence="2 3" id="KW-0040">ANK repeat</keyword>
<accession>A0AAV9V6B2</accession>
<feature type="compositionally biased region" description="Acidic residues" evidence="4">
    <location>
        <begin position="625"/>
        <end position="648"/>
    </location>
</feature>
<feature type="compositionally biased region" description="Acidic residues" evidence="4">
    <location>
        <begin position="1062"/>
        <end position="1071"/>
    </location>
</feature>
<evidence type="ECO:0000256" key="2">
    <source>
        <dbReference type="ARBA" id="ARBA00023043"/>
    </source>
</evidence>
<dbReference type="PANTHER" id="PTHR24198">
    <property type="entry name" value="ANKYRIN REPEAT AND PROTEIN KINASE DOMAIN-CONTAINING PROTEIN"/>
    <property type="match status" value="1"/>
</dbReference>
<feature type="repeat" description="ANK" evidence="3">
    <location>
        <begin position="1495"/>
        <end position="1527"/>
    </location>
</feature>
<dbReference type="Proteomes" id="UP001375240">
    <property type="component" value="Unassembled WGS sequence"/>
</dbReference>
<feature type="compositionally biased region" description="Acidic residues" evidence="4">
    <location>
        <begin position="1180"/>
        <end position="1196"/>
    </location>
</feature>
<reference evidence="5 6" key="1">
    <citation type="submission" date="2019-10" db="EMBL/GenBank/DDBJ databases">
        <authorList>
            <person name="Palmer J.M."/>
        </authorList>
    </citation>
    <scope>NUCLEOTIDE SEQUENCE [LARGE SCALE GENOMIC DNA]</scope>
    <source>
        <strain evidence="5 6">TWF696</strain>
    </source>
</reference>
<keyword evidence="6" id="KW-1185">Reference proteome</keyword>
<evidence type="ECO:0000256" key="3">
    <source>
        <dbReference type="PROSITE-ProRule" id="PRU00023"/>
    </source>
</evidence>
<dbReference type="Pfam" id="PF00023">
    <property type="entry name" value="Ank"/>
    <property type="match status" value="1"/>
</dbReference>
<evidence type="ECO:0008006" key="7">
    <source>
        <dbReference type="Google" id="ProtNLM"/>
    </source>
</evidence>
<feature type="region of interest" description="Disordered" evidence="4">
    <location>
        <begin position="1046"/>
        <end position="1077"/>
    </location>
</feature>
<dbReference type="PANTHER" id="PTHR24198:SF165">
    <property type="entry name" value="ANKYRIN REPEAT-CONTAINING PROTEIN-RELATED"/>
    <property type="match status" value="1"/>
</dbReference>
<evidence type="ECO:0000256" key="4">
    <source>
        <dbReference type="SAM" id="MobiDB-lite"/>
    </source>
</evidence>
<dbReference type="SUPFAM" id="SSF48403">
    <property type="entry name" value="Ankyrin repeat"/>
    <property type="match status" value="2"/>
</dbReference>
<dbReference type="SMART" id="SM00248">
    <property type="entry name" value="ANK"/>
    <property type="match status" value="8"/>
</dbReference>
<dbReference type="PROSITE" id="PS50297">
    <property type="entry name" value="ANK_REP_REGION"/>
    <property type="match status" value="3"/>
</dbReference>
<feature type="compositionally biased region" description="Basic and acidic residues" evidence="4">
    <location>
        <begin position="598"/>
        <end position="612"/>
    </location>
</feature>
<protein>
    <recommendedName>
        <fullName evidence="7">Ankyrin repeat protein</fullName>
    </recommendedName>
</protein>
<feature type="repeat" description="ANK" evidence="3">
    <location>
        <begin position="570"/>
        <end position="591"/>
    </location>
</feature>
<feature type="repeat" description="ANK" evidence="3">
    <location>
        <begin position="537"/>
        <end position="564"/>
    </location>
</feature>
<proteinExistence type="predicted"/>
<feature type="compositionally biased region" description="Polar residues" evidence="4">
    <location>
        <begin position="1369"/>
        <end position="1381"/>
    </location>
</feature>
<dbReference type="Pfam" id="PF12796">
    <property type="entry name" value="Ank_2"/>
    <property type="match status" value="1"/>
</dbReference>
<feature type="repeat" description="ANK" evidence="3">
    <location>
        <begin position="698"/>
        <end position="720"/>
    </location>
</feature>
<name>A0AAV9V6B2_9PEZI</name>
<comment type="caution">
    <text evidence="5">The sequence shown here is derived from an EMBL/GenBank/DDBJ whole genome shotgun (WGS) entry which is preliminary data.</text>
</comment>
<feature type="region of interest" description="Disordered" evidence="4">
    <location>
        <begin position="1362"/>
        <end position="1381"/>
    </location>
</feature>
<keyword evidence="1" id="KW-0677">Repeat</keyword>
<dbReference type="PRINTS" id="PR01415">
    <property type="entry name" value="ANKYRIN"/>
</dbReference>
<evidence type="ECO:0000256" key="1">
    <source>
        <dbReference type="ARBA" id="ARBA00022737"/>
    </source>
</evidence>
<dbReference type="InterPro" id="IPR002110">
    <property type="entry name" value="Ankyrin_rpt"/>
</dbReference>